<comment type="caution">
    <text evidence="1">The sequence shown here is derived from an EMBL/GenBank/DDBJ whole genome shotgun (WGS) entry which is preliminary data.</text>
</comment>
<accession>A0ABR6X5V7</accession>
<dbReference type="RefSeq" id="WP_186923345.1">
    <property type="nucleotide sequence ID" value="NZ_JACOFW010000014.1"/>
</dbReference>
<reference evidence="1 2" key="1">
    <citation type="submission" date="2020-08" db="EMBL/GenBank/DDBJ databases">
        <title>Novel species isolated from subtropical streams in China.</title>
        <authorList>
            <person name="Lu H."/>
        </authorList>
    </citation>
    <scope>NUCLEOTIDE SEQUENCE [LARGE SCALE GENOMIC DNA]</scope>
    <source>
        <strain evidence="1 2">KACC 16656</strain>
    </source>
</reference>
<sequence>MSIVFIKPPVVKIQKSEKDIRLTNQQTNHPQLSKNNQVKQKQLEAISVPPADAQKPVTDTAIANEPVEHSPNATLNRDVNNISKLLERDLRFEQQKIEAAKPPNQIAREYWQKQNNPYKDKWEELAHKIEKAGTPRGLQMETFKAADGTQITKLGDRCFKAPDPGRTYLHQAEARRVICPR</sequence>
<dbReference type="Proteomes" id="UP000648257">
    <property type="component" value="Unassembled WGS sequence"/>
</dbReference>
<organism evidence="1 2">
    <name type="scientific">Undibacterium seohonense</name>
    <dbReference type="NCBI Taxonomy" id="1344950"/>
    <lineage>
        <taxon>Bacteria</taxon>
        <taxon>Pseudomonadati</taxon>
        <taxon>Pseudomonadota</taxon>
        <taxon>Betaproteobacteria</taxon>
        <taxon>Burkholderiales</taxon>
        <taxon>Oxalobacteraceae</taxon>
        <taxon>Undibacterium</taxon>
    </lineage>
</organism>
<name>A0ABR6X5V7_9BURK</name>
<evidence type="ECO:0000313" key="2">
    <source>
        <dbReference type="Proteomes" id="UP000648257"/>
    </source>
</evidence>
<gene>
    <name evidence="1" type="ORF">H8K52_13065</name>
</gene>
<protein>
    <submittedName>
        <fullName evidence="1">Uncharacterized protein</fullName>
    </submittedName>
</protein>
<dbReference type="EMBL" id="JACOFW010000014">
    <property type="protein sequence ID" value="MBC3808277.1"/>
    <property type="molecule type" value="Genomic_DNA"/>
</dbReference>
<proteinExistence type="predicted"/>
<keyword evidence="2" id="KW-1185">Reference proteome</keyword>
<evidence type="ECO:0000313" key="1">
    <source>
        <dbReference type="EMBL" id="MBC3808277.1"/>
    </source>
</evidence>